<keyword evidence="5 7" id="KW-1133">Transmembrane helix</keyword>
<comment type="subcellular location">
    <subcellularLocation>
        <location evidence="1 7">Cell membrane</location>
        <topology evidence="1 7">Multi-pass membrane protein</topology>
    </subcellularLocation>
</comment>
<dbReference type="PROSITE" id="PS50928">
    <property type="entry name" value="ABC_TM1"/>
    <property type="match status" value="1"/>
</dbReference>
<dbReference type="CDD" id="cd06261">
    <property type="entry name" value="TM_PBP2"/>
    <property type="match status" value="1"/>
</dbReference>
<feature type="transmembrane region" description="Helical" evidence="7">
    <location>
        <begin position="291"/>
        <end position="314"/>
    </location>
</feature>
<proteinExistence type="inferred from homology"/>
<keyword evidence="4 7" id="KW-0812">Transmembrane</keyword>
<evidence type="ECO:0000313" key="9">
    <source>
        <dbReference type="EMBL" id="SLM14427.1"/>
    </source>
</evidence>
<evidence type="ECO:0000256" key="6">
    <source>
        <dbReference type="ARBA" id="ARBA00023136"/>
    </source>
</evidence>
<evidence type="ECO:0000256" key="3">
    <source>
        <dbReference type="ARBA" id="ARBA00022475"/>
    </source>
</evidence>
<dbReference type="Pfam" id="PF12911">
    <property type="entry name" value="OppC_N"/>
    <property type="match status" value="1"/>
</dbReference>
<dbReference type="Gene3D" id="1.10.3720.10">
    <property type="entry name" value="MetI-like"/>
    <property type="match status" value="1"/>
</dbReference>
<dbReference type="Pfam" id="PF00528">
    <property type="entry name" value="BPD_transp_1"/>
    <property type="match status" value="1"/>
</dbReference>
<dbReference type="InterPro" id="IPR035906">
    <property type="entry name" value="MetI-like_sf"/>
</dbReference>
<evidence type="ECO:0000256" key="7">
    <source>
        <dbReference type="RuleBase" id="RU363032"/>
    </source>
</evidence>
<dbReference type="GO" id="GO:0005886">
    <property type="term" value="C:plasma membrane"/>
    <property type="evidence" value="ECO:0007669"/>
    <property type="project" value="UniProtKB-SubCell"/>
</dbReference>
<comment type="similarity">
    <text evidence="7">Belongs to the binding-protein-dependent transport system permease family.</text>
</comment>
<dbReference type="GO" id="GO:0055085">
    <property type="term" value="P:transmembrane transport"/>
    <property type="evidence" value="ECO:0007669"/>
    <property type="project" value="InterPro"/>
</dbReference>
<dbReference type="InterPro" id="IPR000515">
    <property type="entry name" value="MetI-like"/>
</dbReference>
<dbReference type="InterPro" id="IPR050366">
    <property type="entry name" value="BP-dependent_transpt_permease"/>
</dbReference>
<dbReference type="SUPFAM" id="SSF161098">
    <property type="entry name" value="MetI-like"/>
    <property type="match status" value="1"/>
</dbReference>
<organism evidence="9">
    <name type="scientific">uncultured spirochete</name>
    <dbReference type="NCBI Taxonomy" id="156406"/>
    <lineage>
        <taxon>Bacteria</taxon>
        <taxon>Pseudomonadati</taxon>
        <taxon>Spirochaetota</taxon>
        <taxon>Spirochaetia</taxon>
        <taxon>Spirochaetales</taxon>
        <taxon>environmental samples</taxon>
    </lineage>
</organism>
<keyword evidence="6 7" id="KW-0472">Membrane</keyword>
<dbReference type="PANTHER" id="PTHR43386">
    <property type="entry name" value="OLIGOPEPTIDE TRANSPORT SYSTEM PERMEASE PROTEIN APPC"/>
    <property type="match status" value="1"/>
</dbReference>
<gene>
    <name evidence="9" type="ORF">SPIROBIBN47_330019</name>
</gene>
<evidence type="ECO:0000256" key="5">
    <source>
        <dbReference type="ARBA" id="ARBA00022989"/>
    </source>
</evidence>
<feature type="transmembrane region" description="Helical" evidence="7">
    <location>
        <begin position="233"/>
        <end position="255"/>
    </location>
</feature>
<sequence length="325" mass="36175">MIRDFFKTLIKNKKSLSGLVLLGFFILVALFAPLLAPYPPKTDRVEHTTLLEENKGDPEVLSEETEGQNREKSVYTVTITQKYEKTTEYFPTRAKPSKDHILGTNHAGNDLFSQIIMGTRVSLFVGLATGLFVTFISLSLALLSGYLGGILDDVISFVTNVFLVIPGLPLMIVIGTYVPMHGVLPIILILSLTSWPYPTRLLRSQVLTLKNRDFVRASKMIGERTSFLIFREILPNMISIVMSEFFTVSLSAILGEATLEFIGVGNITVVSWGTILYWAQANGAILMGAWWWFLPPGLLIALTGTAFVLINFGIDEISNPRLRKR</sequence>
<evidence type="ECO:0000256" key="4">
    <source>
        <dbReference type="ARBA" id="ARBA00022692"/>
    </source>
</evidence>
<feature type="transmembrane region" description="Helical" evidence="7">
    <location>
        <begin position="121"/>
        <end position="143"/>
    </location>
</feature>
<dbReference type="AlphaFoldDB" id="A0A3P3XK60"/>
<dbReference type="PANTHER" id="PTHR43386:SF1">
    <property type="entry name" value="D,D-DIPEPTIDE TRANSPORT SYSTEM PERMEASE PROTEIN DDPC-RELATED"/>
    <property type="match status" value="1"/>
</dbReference>
<evidence type="ECO:0000256" key="2">
    <source>
        <dbReference type="ARBA" id="ARBA00022448"/>
    </source>
</evidence>
<feature type="transmembrane region" description="Helical" evidence="7">
    <location>
        <begin position="16"/>
        <end position="36"/>
    </location>
</feature>
<accession>A0A3P3XK60</accession>
<evidence type="ECO:0000256" key="1">
    <source>
        <dbReference type="ARBA" id="ARBA00004651"/>
    </source>
</evidence>
<protein>
    <submittedName>
        <fullName evidence="9">ABC-type dipeptide/oligopeptide/nickel transport system, permease component</fullName>
    </submittedName>
</protein>
<keyword evidence="3" id="KW-1003">Cell membrane</keyword>
<feature type="transmembrane region" description="Helical" evidence="7">
    <location>
        <begin position="261"/>
        <end position="279"/>
    </location>
</feature>
<reference evidence="9" key="1">
    <citation type="submission" date="2017-02" db="EMBL/GenBank/DDBJ databases">
        <authorList>
            <person name="Regsiter A."/>
            <person name="William W."/>
        </authorList>
    </citation>
    <scope>NUCLEOTIDE SEQUENCE</scope>
    <source>
        <strain evidence="9">Bib</strain>
    </source>
</reference>
<dbReference type="EMBL" id="FWDM01000027">
    <property type="protein sequence ID" value="SLM14427.1"/>
    <property type="molecule type" value="Genomic_DNA"/>
</dbReference>
<keyword evidence="2 7" id="KW-0813">Transport</keyword>
<evidence type="ECO:0000259" key="8">
    <source>
        <dbReference type="PROSITE" id="PS50928"/>
    </source>
</evidence>
<dbReference type="InterPro" id="IPR025966">
    <property type="entry name" value="OppC_N"/>
</dbReference>
<name>A0A3P3XK60_9SPIR</name>
<feature type="transmembrane region" description="Helical" evidence="7">
    <location>
        <begin position="155"/>
        <end position="177"/>
    </location>
</feature>
<feature type="domain" description="ABC transmembrane type-1" evidence="8">
    <location>
        <begin position="119"/>
        <end position="311"/>
    </location>
</feature>